<gene>
    <name evidence="1" type="ORF">EVG20_g11466</name>
</gene>
<evidence type="ECO:0000313" key="2">
    <source>
        <dbReference type="Proteomes" id="UP000298327"/>
    </source>
</evidence>
<organism evidence="1 2">
    <name type="scientific">Dentipellis fragilis</name>
    <dbReference type="NCBI Taxonomy" id="205917"/>
    <lineage>
        <taxon>Eukaryota</taxon>
        <taxon>Fungi</taxon>
        <taxon>Dikarya</taxon>
        <taxon>Basidiomycota</taxon>
        <taxon>Agaricomycotina</taxon>
        <taxon>Agaricomycetes</taxon>
        <taxon>Russulales</taxon>
        <taxon>Hericiaceae</taxon>
        <taxon>Dentipellis</taxon>
    </lineage>
</organism>
<name>A0A4Y9XKN5_9AGAM</name>
<sequence length="203" mass="22147">MQGRADALWEHSRFPAWRFRGGLHLRIRNVGSASAMRRPQYYYRTNFARLSVPRARRQHHAQPSATDTVLGLGISAMSLALVLSRNSASGRRGERANEPVAHIPTMPMSLSSMSSAANYQSPTNAWTDTVIITGTVSKHCTAPPAEGALNTLHTVILSIEPELPSCFMQYSSGLVYQSSVLLMLQSPTSELGFGPCTTTTINT</sequence>
<evidence type="ECO:0000313" key="1">
    <source>
        <dbReference type="EMBL" id="TFY50530.1"/>
    </source>
</evidence>
<keyword evidence="2" id="KW-1185">Reference proteome</keyword>
<proteinExistence type="predicted"/>
<dbReference type="Proteomes" id="UP000298327">
    <property type="component" value="Unassembled WGS sequence"/>
</dbReference>
<protein>
    <submittedName>
        <fullName evidence="1">Uncharacterized protein</fullName>
    </submittedName>
</protein>
<comment type="caution">
    <text evidence="1">The sequence shown here is derived from an EMBL/GenBank/DDBJ whole genome shotgun (WGS) entry which is preliminary data.</text>
</comment>
<accession>A0A4Y9XKN5</accession>
<reference evidence="1 2" key="1">
    <citation type="submission" date="2019-02" db="EMBL/GenBank/DDBJ databases">
        <title>Genome sequencing of the rare red list fungi Dentipellis fragilis.</title>
        <authorList>
            <person name="Buettner E."/>
            <person name="Kellner H."/>
        </authorList>
    </citation>
    <scope>NUCLEOTIDE SEQUENCE [LARGE SCALE GENOMIC DNA]</scope>
    <source>
        <strain evidence="1 2">DSM 105465</strain>
    </source>
</reference>
<dbReference type="AlphaFoldDB" id="A0A4Y9XKN5"/>
<dbReference type="EMBL" id="SEOQ01001794">
    <property type="protein sequence ID" value="TFY50530.1"/>
    <property type="molecule type" value="Genomic_DNA"/>
</dbReference>